<protein>
    <submittedName>
        <fullName evidence="1">Uncharacterized protein</fullName>
    </submittedName>
</protein>
<gene>
    <name evidence="1" type="ORF">PAPYR_6821</name>
</gene>
<sequence length="67" mass="7605">MIMIISMSSLLHPTNLSTLSFSLFISLRSPALNRFSVLFQFLGFRRLVFPPKGNIYSPSYGFIFDGL</sequence>
<comment type="caution">
    <text evidence="1">The sequence shown here is derived from an EMBL/GenBank/DDBJ whole genome shotgun (WGS) entry which is preliminary data.</text>
</comment>
<keyword evidence="2" id="KW-1185">Reference proteome</keyword>
<dbReference type="Proteomes" id="UP001141327">
    <property type="component" value="Unassembled WGS sequence"/>
</dbReference>
<reference evidence="1" key="1">
    <citation type="journal article" date="2022" name="bioRxiv">
        <title>Genomics of Preaxostyla Flagellates Illuminates Evolutionary Transitions and the Path Towards Mitochondrial Loss.</title>
        <authorList>
            <person name="Novak L.V.F."/>
            <person name="Treitli S.C."/>
            <person name="Pyrih J."/>
            <person name="Halakuc P."/>
            <person name="Pipaliya S.V."/>
            <person name="Vacek V."/>
            <person name="Brzon O."/>
            <person name="Soukal P."/>
            <person name="Eme L."/>
            <person name="Dacks J.B."/>
            <person name="Karnkowska A."/>
            <person name="Elias M."/>
            <person name="Hampl V."/>
        </authorList>
    </citation>
    <scope>NUCLEOTIDE SEQUENCE</scope>
    <source>
        <strain evidence="1">RCP-MX</strain>
    </source>
</reference>
<organism evidence="1 2">
    <name type="scientific">Paratrimastix pyriformis</name>
    <dbReference type="NCBI Taxonomy" id="342808"/>
    <lineage>
        <taxon>Eukaryota</taxon>
        <taxon>Metamonada</taxon>
        <taxon>Preaxostyla</taxon>
        <taxon>Paratrimastigidae</taxon>
        <taxon>Paratrimastix</taxon>
    </lineage>
</organism>
<name>A0ABQ8UEJ4_9EUKA</name>
<dbReference type="EMBL" id="JAPMOS010000042">
    <property type="protein sequence ID" value="KAJ4457679.1"/>
    <property type="molecule type" value="Genomic_DNA"/>
</dbReference>
<accession>A0ABQ8UEJ4</accession>
<evidence type="ECO:0000313" key="2">
    <source>
        <dbReference type="Proteomes" id="UP001141327"/>
    </source>
</evidence>
<proteinExistence type="predicted"/>
<evidence type="ECO:0000313" key="1">
    <source>
        <dbReference type="EMBL" id="KAJ4457679.1"/>
    </source>
</evidence>